<dbReference type="RefSeq" id="WP_306437340.1">
    <property type="nucleotide sequence ID" value="NZ_LS483234.1"/>
</dbReference>
<proteinExistence type="predicted"/>
<sequence length="96" mass="10325">MQATVHSACPSRIGSPRPLRRNPGSRDWWKGRPAGHRRAGRCRPAGLHQGTGQTSWHPLGTCKMGVNDMAVVDPELGKLPYVSAQPRAGSYLPATG</sequence>
<dbReference type="GO" id="GO:0016614">
    <property type="term" value="F:oxidoreductase activity, acting on CH-OH group of donors"/>
    <property type="evidence" value="ECO:0007669"/>
    <property type="project" value="InterPro"/>
</dbReference>
<dbReference type="Pfam" id="PF05199">
    <property type="entry name" value="GMC_oxred_C"/>
    <property type="match status" value="1"/>
</dbReference>
<reference evidence="3 4" key="1">
    <citation type="submission" date="2018-01" db="EMBL/GenBank/DDBJ databases">
        <authorList>
            <person name="Gaut B.S."/>
            <person name="Morton B.R."/>
            <person name="Clegg M.T."/>
            <person name="Duvall M.R."/>
        </authorList>
    </citation>
    <scope>NUCLEOTIDE SEQUENCE [LARGE SCALE GENOMIC DNA]</scope>
    <source>
        <strain evidence="3">Cupriavidus taiwanensis cmp 52</strain>
    </source>
</reference>
<dbReference type="InterPro" id="IPR007867">
    <property type="entry name" value="GMC_OxRtase_C"/>
</dbReference>
<dbReference type="InterPro" id="IPR036188">
    <property type="entry name" value="FAD/NAD-bd_sf"/>
</dbReference>
<evidence type="ECO:0000313" key="3">
    <source>
        <dbReference type="EMBL" id="SPS01557.1"/>
    </source>
</evidence>
<organism evidence="3 4">
    <name type="scientific">Cupriavidus taiwanensis</name>
    <dbReference type="NCBI Taxonomy" id="164546"/>
    <lineage>
        <taxon>Bacteria</taxon>
        <taxon>Pseudomonadati</taxon>
        <taxon>Pseudomonadota</taxon>
        <taxon>Betaproteobacteria</taxon>
        <taxon>Burkholderiales</taxon>
        <taxon>Burkholderiaceae</taxon>
        <taxon>Cupriavidus</taxon>
    </lineage>
</organism>
<evidence type="ECO:0000256" key="1">
    <source>
        <dbReference type="SAM" id="MobiDB-lite"/>
    </source>
</evidence>
<evidence type="ECO:0000313" key="4">
    <source>
        <dbReference type="Proteomes" id="UP000256805"/>
    </source>
</evidence>
<dbReference type="AlphaFoldDB" id="A0A375J8X3"/>
<dbReference type="Proteomes" id="UP000256805">
    <property type="component" value="Unassembled WGS sequence"/>
</dbReference>
<dbReference type="Gene3D" id="3.50.50.60">
    <property type="entry name" value="FAD/NAD(P)-binding domain"/>
    <property type="match status" value="1"/>
</dbReference>
<protein>
    <recommendedName>
        <fullName evidence="2">Glucose-methanol-choline oxidoreductase C-terminal domain-containing protein</fullName>
    </recommendedName>
</protein>
<accession>A0A375J8X3</accession>
<name>A0A375J8X3_9BURK</name>
<feature type="domain" description="Glucose-methanol-choline oxidoreductase C-terminal" evidence="2">
    <location>
        <begin position="51"/>
        <end position="76"/>
    </location>
</feature>
<gene>
    <name evidence="3" type="ORF">CBM2634_B50037</name>
</gene>
<feature type="region of interest" description="Disordered" evidence="1">
    <location>
        <begin position="1"/>
        <end position="55"/>
    </location>
</feature>
<dbReference type="EMBL" id="OVTA01000046">
    <property type="protein sequence ID" value="SPS01557.1"/>
    <property type="molecule type" value="Genomic_DNA"/>
</dbReference>
<evidence type="ECO:0000259" key="2">
    <source>
        <dbReference type="Pfam" id="PF05199"/>
    </source>
</evidence>